<name>A0A6A6DL42_9PEZI</name>
<evidence type="ECO:0000313" key="1">
    <source>
        <dbReference type="EMBL" id="KAF2179683.1"/>
    </source>
</evidence>
<gene>
    <name evidence="1" type="ORF">K469DRAFT_716043</name>
</gene>
<dbReference type="AlphaFoldDB" id="A0A6A6DL42"/>
<organism evidence="1 2">
    <name type="scientific">Zopfia rhizophila CBS 207.26</name>
    <dbReference type="NCBI Taxonomy" id="1314779"/>
    <lineage>
        <taxon>Eukaryota</taxon>
        <taxon>Fungi</taxon>
        <taxon>Dikarya</taxon>
        <taxon>Ascomycota</taxon>
        <taxon>Pezizomycotina</taxon>
        <taxon>Dothideomycetes</taxon>
        <taxon>Dothideomycetes incertae sedis</taxon>
        <taxon>Zopfiaceae</taxon>
        <taxon>Zopfia</taxon>
    </lineage>
</organism>
<protein>
    <submittedName>
        <fullName evidence="1">Uncharacterized protein</fullName>
    </submittedName>
</protein>
<evidence type="ECO:0000313" key="2">
    <source>
        <dbReference type="Proteomes" id="UP000800200"/>
    </source>
</evidence>
<keyword evidence="2" id="KW-1185">Reference proteome</keyword>
<reference evidence="1" key="1">
    <citation type="journal article" date="2020" name="Stud. Mycol.">
        <title>101 Dothideomycetes genomes: a test case for predicting lifestyles and emergence of pathogens.</title>
        <authorList>
            <person name="Haridas S."/>
            <person name="Albert R."/>
            <person name="Binder M."/>
            <person name="Bloem J."/>
            <person name="Labutti K."/>
            <person name="Salamov A."/>
            <person name="Andreopoulos B."/>
            <person name="Baker S."/>
            <person name="Barry K."/>
            <person name="Bills G."/>
            <person name="Bluhm B."/>
            <person name="Cannon C."/>
            <person name="Castanera R."/>
            <person name="Culley D."/>
            <person name="Daum C."/>
            <person name="Ezra D."/>
            <person name="Gonzalez J."/>
            <person name="Henrissat B."/>
            <person name="Kuo A."/>
            <person name="Liang C."/>
            <person name="Lipzen A."/>
            <person name="Lutzoni F."/>
            <person name="Magnuson J."/>
            <person name="Mondo S."/>
            <person name="Nolan M."/>
            <person name="Ohm R."/>
            <person name="Pangilinan J."/>
            <person name="Park H.-J."/>
            <person name="Ramirez L."/>
            <person name="Alfaro M."/>
            <person name="Sun H."/>
            <person name="Tritt A."/>
            <person name="Yoshinaga Y."/>
            <person name="Zwiers L.-H."/>
            <person name="Turgeon B."/>
            <person name="Goodwin S."/>
            <person name="Spatafora J."/>
            <person name="Crous P."/>
            <person name="Grigoriev I."/>
        </authorList>
    </citation>
    <scope>NUCLEOTIDE SEQUENCE</scope>
    <source>
        <strain evidence="1">CBS 207.26</strain>
    </source>
</reference>
<sequence length="83" mass="9299">MPLTYTNIDYGCSKCEDKDPSFLDCSAAINWDCVCNSPNPIACCDIWYDHHNTDWLSFKSWVSTSCPNHPRMSFASLPSCAGL</sequence>
<accession>A0A6A6DL42</accession>
<dbReference type="EMBL" id="ML994663">
    <property type="protein sequence ID" value="KAF2179683.1"/>
    <property type="molecule type" value="Genomic_DNA"/>
</dbReference>
<proteinExistence type="predicted"/>
<dbReference type="Proteomes" id="UP000800200">
    <property type="component" value="Unassembled WGS sequence"/>
</dbReference>